<dbReference type="Gene3D" id="1.20.1250.20">
    <property type="entry name" value="MFS general substrate transporter like domains"/>
    <property type="match status" value="1"/>
</dbReference>
<dbReference type="InterPro" id="IPR036259">
    <property type="entry name" value="MFS_trans_sf"/>
</dbReference>
<keyword evidence="3" id="KW-1133">Transmembrane helix</keyword>
<dbReference type="PANTHER" id="PTHR45527:SF1">
    <property type="entry name" value="FATTY ACID SYNTHASE"/>
    <property type="match status" value="1"/>
</dbReference>
<keyword evidence="2" id="KW-0597">Phosphoprotein</keyword>
<dbReference type="Proteomes" id="UP001595891">
    <property type="component" value="Unassembled WGS sequence"/>
</dbReference>
<feature type="transmembrane region" description="Helical" evidence="3">
    <location>
        <begin position="951"/>
        <end position="970"/>
    </location>
</feature>
<feature type="transmembrane region" description="Helical" evidence="3">
    <location>
        <begin position="845"/>
        <end position="865"/>
    </location>
</feature>
<keyword evidence="3" id="KW-0812">Transmembrane</keyword>
<dbReference type="InterPro" id="IPR036736">
    <property type="entry name" value="ACP-like_sf"/>
</dbReference>
<dbReference type="Pfam" id="PF00550">
    <property type="entry name" value="PP-binding"/>
    <property type="match status" value="1"/>
</dbReference>
<dbReference type="Gene3D" id="3.40.50.1820">
    <property type="entry name" value="alpha/beta hydrolase"/>
    <property type="match status" value="1"/>
</dbReference>
<dbReference type="PROSITE" id="PS50075">
    <property type="entry name" value="CARRIER"/>
    <property type="match status" value="1"/>
</dbReference>
<protein>
    <submittedName>
        <fullName evidence="5">MFS transporter</fullName>
    </submittedName>
</protein>
<feature type="transmembrane region" description="Helical" evidence="3">
    <location>
        <begin position="818"/>
        <end position="838"/>
    </location>
</feature>
<dbReference type="InterPro" id="IPR001031">
    <property type="entry name" value="Thioesterase"/>
</dbReference>
<evidence type="ECO:0000313" key="6">
    <source>
        <dbReference type="Proteomes" id="UP001595891"/>
    </source>
</evidence>
<name>A0ABV9EE55_9ACTN</name>
<accession>A0ABV9EE55</accession>
<feature type="domain" description="Carrier" evidence="4">
    <location>
        <begin position="144"/>
        <end position="215"/>
    </location>
</feature>
<feature type="transmembrane region" description="Helical" evidence="3">
    <location>
        <begin position="667"/>
        <end position="685"/>
    </location>
</feature>
<evidence type="ECO:0000256" key="1">
    <source>
        <dbReference type="ARBA" id="ARBA00022450"/>
    </source>
</evidence>
<dbReference type="EMBL" id="JBHSFN010000009">
    <property type="protein sequence ID" value="MFC4587822.1"/>
    <property type="molecule type" value="Genomic_DNA"/>
</dbReference>
<dbReference type="InterPro" id="IPR029058">
    <property type="entry name" value="AB_hydrolase_fold"/>
</dbReference>
<dbReference type="Gene3D" id="1.10.1200.10">
    <property type="entry name" value="ACP-like"/>
    <property type="match status" value="1"/>
</dbReference>
<feature type="transmembrane region" description="Helical" evidence="3">
    <location>
        <begin position="706"/>
        <end position="728"/>
    </location>
</feature>
<feature type="transmembrane region" description="Helical" evidence="3">
    <location>
        <begin position="784"/>
        <end position="806"/>
    </location>
</feature>
<evidence type="ECO:0000256" key="2">
    <source>
        <dbReference type="ARBA" id="ARBA00022553"/>
    </source>
</evidence>
<evidence type="ECO:0000256" key="3">
    <source>
        <dbReference type="SAM" id="Phobius"/>
    </source>
</evidence>
<gene>
    <name evidence="5" type="ORF">ACFO8L_17130</name>
</gene>
<evidence type="ECO:0000259" key="4">
    <source>
        <dbReference type="PROSITE" id="PS50075"/>
    </source>
</evidence>
<reference evidence="6" key="1">
    <citation type="journal article" date="2019" name="Int. J. Syst. Evol. Microbiol.">
        <title>The Global Catalogue of Microorganisms (GCM) 10K type strain sequencing project: providing services to taxonomists for standard genome sequencing and annotation.</title>
        <authorList>
            <consortium name="The Broad Institute Genomics Platform"/>
            <consortium name="The Broad Institute Genome Sequencing Center for Infectious Disease"/>
            <person name="Wu L."/>
            <person name="Ma J."/>
        </authorList>
    </citation>
    <scope>NUCLEOTIDE SEQUENCE [LARGE SCALE GENOMIC DNA]</scope>
    <source>
        <strain evidence="6">CCUG 49560</strain>
    </source>
</reference>
<dbReference type="InterPro" id="IPR045851">
    <property type="entry name" value="AMP-bd_C_sf"/>
</dbReference>
<dbReference type="SUPFAM" id="SSF56801">
    <property type="entry name" value="Acetyl-CoA synthetase-like"/>
    <property type="match status" value="1"/>
</dbReference>
<dbReference type="RefSeq" id="WP_380706897.1">
    <property type="nucleotide sequence ID" value="NZ_JBHSFN010000009.1"/>
</dbReference>
<keyword evidence="1" id="KW-0596">Phosphopantetheine</keyword>
<feature type="transmembrane region" description="Helical" evidence="3">
    <location>
        <begin position="734"/>
        <end position="753"/>
    </location>
</feature>
<proteinExistence type="predicted"/>
<keyword evidence="3" id="KW-0472">Membrane</keyword>
<dbReference type="InterPro" id="IPR011701">
    <property type="entry name" value="MFS"/>
</dbReference>
<dbReference type="InterPro" id="IPR009081">
    <property type="entry name" value="PP-bd_ACP"/>
</dbReference>
<feature type="transmembrane region" description="Helical" evidence="3">
    <location>
        <begin position="608"/>
        <end position="629"/>
    </location>
</feature>
<feature type="transmembrane region" description="Helical" evidence="3">
    <location>
        <begin position="641"/>
        <end position="661"/>
    </location>
</feature>
<dbReference type="CDD" id="cd06173">
    <property type="entry name" value="MFS_MefA_like"/>
    <property type="match status" value="1"/>
</dbReference>
<dbReference type="SUPFAM" id="SSF103473">
    <property type="entry name" value="MFS general substrate transporter"/>
    <property type="match status" value="1"/>
</dbReference>
<dbReference type="Gene3D" id="3.30.300.30">
    <property type="match status" value="1"/>
</dbReference>
<dbReference type="Pfam" id="PF00975">
    <property type="entry name" value="Thioesterase"/>
    <property type="match status" value="1"/>
</dbReference>
<comment type="caution">
    <text evidence="5">The sequence shown here is derived from an EMBL/GenBank/DDBJ whole genome shotgun (WGS) entry which is preliminary data.</text>
</comment>
<dbReference type="InterPro" id="IPR020806">
    <property type="entry name" value="PKS_PP-bd"/>
</dbReference>
<dbReference type="SMART" id="SM00823">
    <property type="entry name" value="PKS_PP"/>
    <property type="match status" value="1"/>
</dbReference>
<feature type="transmembrane region" description="Helical" evidence="3">
    <location>
        <begin position="871"/>
        <end position="894"/>
    </location>
</feature>
<dbReference type="SUPFAM" id="SSF53474">
    <property type="entry name" value="alpha/beta-Hydrolases"/>
    <property type="match status" value="1"/>
</dbReference>
<dbReference type="Pfam" id="PF07690">
    <property type="entry name" value="MFS_1"/>
    <property type="match status" value="1"/>
</dbReference>
<sequence>MRWYRSGDRVVVRGGVVEFLGRVDDQVKVRGYRVEPGEVALACRGVAGVADAVVLPVGEGTARRLAAWIVPARRHDVNVGSELASEPVTVEGVRAALRGVLPEYMVPSVIVVVDAVPLNPNGKVDRARLVASLEGLARHVEGSAPETESERLVAGVWGELLGVAGVGSGDDFFALGGDSFSAVKAVRALGRGLRVIDLFTHPTVRELAAFLDDRDHRDDATRNRLLHRLVDPHRRAPATAMTPAGSARDDGVSGRAVVTVVCVPYGGGSAAVYRPLAEALPEGVEVLALELPGHDPARPGEPTSPLEDVVERCVAELAERVPGPIAVYGHCVGTALATALALRLEETGVPVLGVFLGGGFPTARLPGRLSAWINKRLPADRWLSDRAYRDVLRAMGGLPADLEGAAAETAVNALRHDVRQAQGWFTRRLAEPVRTRLRAPVMVVVGSGDRATDLYEERYLEWAAFAAHVELAVVPRAGHYFPRHQATQLAVLLSGALRRWTGETPGRARPPAFSPSEPEASGGVVVPLGGQVVVPSAEPALVPPLGGVSESLAVPPSVRGRRGRGEVPGPAGLRGFYTVAIGQLVSMVGSSLSSFALGVWAFQLSGAVLDFALVTMLALVPAVLAGPLGGAMADRYDRRRVMLACDALNGLAMGAVALALWLGRLDFTAVCVVVTLTSVVSAFHRPAYLAAIAQLVPKPYLPQANAFAQAGLGLGGLIAPLAGGALIALAGLPVVVGADVVTFVAALVSLLAVRFPDRMFRRREESFRSAIAGGWRFIARRPPLMALAGYFMVVNYFTALTLAVVSPMVLSLGDAADLGVVTAAGGLGAVAGGVVMMVWGGTRRLVDGMVGFVAVAGLATVVTGLSGFAGLIPLVAVGLALRWGSTSVINAHWLSVIQLKVRMELQGRVLATNQMLATAMTPVGYLTAAPLTAAAGALAGSAAGDGPGRPIGLLLCAAGVLLALWGAAGFGMRRLRTLEDALADALPLTEIGSDLDELQEEADREALPRPGHATV</sequence>
<dbReference type="PANTHER" id="PTHR45527">
    <property type="entry name" value="NONRIBOSOMAL PEPTIDE SYNTHETASE"/>
    <property type="match status" value="1"/>
</dbReference>
<keyword evidence="6" id="KW-1185">Reference proteome</keyword>
<evidence type="ECO:0000313" key="5">
    <source>
        <dbReference type="EMBL" id="MFC4587822.1"/>
    </source>
</evidence>
<feature type="transmembrane region" description="Helical" evidence="3">
    <location>
        <begin position="915"/>
        <end position="939"/>
    </location>
</feature>
<organism evidence="5 6">
    <name type="scientific">Sphaerisporangium corydalis</name>
    <dbReference type="NCBI Taxonomy" id="1441875"/>
    <lineage>
        <taxon>Bacteria</taxon>
        <taxon>Bacillati</taxon>
        <taxon>Actinomycetota</taxon>
        <taxon>Actinomycetes</taxon>
        <taxon>Streptosporangiales</taxon>
        <taxon>Streptosporangiaceae</taxon>
        <taxon>Sphaerisporangium</taxon>
    </lineage>
</organism>